<feature type="region of interest" description="Disordered" evidence="1">
    <location>
        <begin position="1"/>
        <end position="100"/>
    </location>
</feature>
<evidence type="ECO:0000256" key="1">
    <source>
        <dbReference type="SAM" id="MobiDB-lite"/>
    </source>
</evidence>
<sequence length="434" mass="48397">MPSNPANLRSRSYAEGDNGEDGDRLDHMAPLSDFAYHTPQLREGGPTDHIVRMQPRFDDSPTQQQSMPASSLYESSNPTRRQEPIRLTGDSNTSMHPGASELGFDGYGRVYMDIEGVRVSMRTEDHQINVSQVLLASKLKKQQRINLREALEEHGVIARRGRQNWVPFRDGVFACQATGIDQQLLPLLSYACLPFPDRNDNYLQINKRDRPLMEILEESPGFAGLEIGDNVVAYRPSERTINATQLIATKDPRRNKLFRFLKANPNIVTDRYAPHDRLRGTYISYEAAKRLCDHVGLSRDPIEQLISMEAARPEICSERAVFHHSAANGASSSCDLVDYDLGNGASTMITTYDSAHCESYTSLLGDSGVSFASWFQLTEQDRVEELAAFDCDDVQGNSFEMPSAHHGDAAGACSDASRTPTLVTRWEVDAGSYR</sequence>
<feature type="compositionally biased region" description="Polar residues" evidence="1">
    <location>
        <begin position="60"/>
        <end position="79"/>
    </location>
</feature>
<name>A0ABR0CG55_PURLI</name>
<evidence type="ECO:0000313" key="3">
    <source>
        <dbReference type="Proteomes" id="UP001287286"/>
    </source>
</evidence>
<proteinExistence type="predicted"/>
<dbReference type="SUPFAM" id="SSF54616">
    <property type="entry name" value="DNA-binding domain of Mlu1-box binding protein MBP1"/>
    <property type="match status" value="1"/>
</dbReference>
<evidence type="ECO:0000313" key="2">
    <source>
        <dbReference type="EMBL" id="KAK4095205.1"/>
    </source>
</evidence>
<dbReference type="EMBL" id="JAWRVI010000001">
    <property type="protein sequence ID" value="KAK4095205.1"/>
    <property type="molecule type" value="Genomic_DNA"/>
</dbReference>
<comment type="caution">
    <text evidence="2">The sequence shown here is derived from an EMBL/GenBank/DDBJ whole genome shotgun (WGS) entry which is preliminary data.</text>
</comment>
<organism evidence="2 3">
    <name type="scientific">Purpureocillium lilacinum</name>
    <name type="common">Paecilomyces lilacinus</name>
    <dbReference type="NCBI Taxonomy" id="33203"/>
    <lineage>
        <taxon>Eukaryota</taxon>
        <taxon>Fungi</taxon>
        <taxon>Dikarya</taxon>
        <taxon>Ascomycota</taxon>
        <taxon>Pezizomycotina</taxon>
        <taxon>Sordariomycetes</taxon>
        <taxon>Hypocreomycetidae</taxon>
        <taxon>Hypocreales</taxon>
        <taxon>Ophiocordycipitaceae</taxon>
        <taxon>Purpureocillium</taxon>
    </lineage>
</organism>
<protein>
    <submittedName>
        <fullName evidence="2">Uncharacterized protein</fullName>
    </submittedName>
</protein>
<feature type="compositionally biased region" description="Basic and acidic residues" evidence="1">
    <location>
        <begin position="45"/>
        <end position="59"/>
    </location>
</feature>
<gene>
    <name evidence="2" type="ORF">Purlil1_1</name>
</gene>
<reference evidence="2 3" key="1">
    <citation type="journal article" date="2024" name="Microbiol. Resour. Announc.">
        <title>Genome annotations for the ascomycete fungi Trichoderma harzianum, Trichoderma aggressivum, and Purpureocillium lilacinum.</title>
        <authorList>
            <person name="Beijen E.P.W."/>
            <person name="Ohm R.A."/>
        </authorList>
    </citation>
    <scope>NUCLEOTIDE SEQUENCE [LARGE SCALE GENOMIC DNA]</scope>
    <source>
        <strain evidence="2 3">CBS 150709</strain>
    </source>
</reference>
<accession>A0ABR0CG55</accession>
<feature type="compositionally biased region" description="Polar residues" evidence="1">
    <location>
        <begin position="1"/>
        <end position="10"/>
    </location>
</feature>
<keyword evidence="3" id="KW-1185">Reference proteome</keyword>
<dbReference type="InterPro" id="IPR036887">
    <property type="entry name" value="HTH_APSES_sf"/>
</dbReference>
<dbReference type="Proteomes" id="UP001287286">
    <property type="component" value="Unassembled WGS sequence"/>
</dbReference>
<dbReference type="Gene3D" id="3.10.260.10">
    <property type="entry name" value="Transcription regulator HTH, APSES-type DNA-binding domain"/>
    <property type="match status" value="1"/>
</dbReference>